<name>A0A317CAU2_9GAMM</name>
<keyword evidence="2" id="KW-1185">Reference proteome</keyword>
<dbReference type="Proteomes" id="UP000245539">
    <property type="component" value="Unassembled WGS sequence"/>
</dbReference>
<comment type="caution">
    <text evidence="1">The sequence shown here is derived from an EMBL/GenBank/DDBJ whole genome shotgun (WGS) entry which is preliminary data.</text>
</comment>
<gene>
    <name evidence="1" type="ORF">DKW60_14680</name>
</gene>
<organism evidence="1 2">
    <name type="scientific">Leucothrix pacifica</name>
    <dbReference type="NCBI Taxonomy" id="1247513"/>
    <lineage>
        <taxon>Bacteria</taxon>
        <taxon>Pseudomonadati</taxon>
        <taxon>Pseudomonadota</taxon>
        <taxon>Gammaproteobacteria</taxon>
        <taxon>Thiotrichales</taxon>
        <taxon>Thiotrichaceae</taxon>
        <taxon>Leucothrix</taxon>
    </lineage>
</organism>
<dbReference type="EMBL" id="QGKM01000043">
    <property type="protein sequence ID" value="PWQ95658.1"/>
    <property type="molecule type" value="Genomic_DNA"/>
</dbReference>
<dbReference type="RefSeq" id="WP_109838414.1">
    <property type="nucleotide sequence ID" value="NZ_QGKM01000043.1"/>
</dbReference>
<proteinExistence type="predicted"/>
<dbReference type="OrthoDB" id="114489at2"/>
<evidence type="ECO:0000313" key="2">
    <source>
        <dbReference type="Proteomes" id="UP000245539"/>
    </source>
</evidence>
<reference evidence="1 2" key="1">
    <citation type="submission" date="2018-05" db="EMBL/GenBank/DDBJ databases">
        <title>Leucothrix arctica sp. nov., isolated from Arctic seawater.</title>
        <authorList>
            <person name="Choi A."/>
            <person name="Baek K."/>
        </authorList>
    </citation>
    <scope>NUCLEOTIDE SEQUENCE [LARGE SCALE GENOMIC DNA]</scope>
    <source>
        <strain evidence="1 2">JCM 18388</strain>
    </source>
</reference>
<evidence type="ECO:0008006" key="3">
    <source>
        <dbReference type="Google" id="ProtNLM"/>
    </source>
</evidence>
<sequence>MTTYTDLKAMLEAVARALGSELREQVTFVGGCTTGLFLTDEFTKEGVCHTDDVDLIVHNTNFASFYALQQVLQEKGFTIPAPNAGDAPPICAMMLDDLRVDFMPDDPSILGFSNRWYPNAIKTATRYQLTPDLFIQLVTPAYFLATKLEAYKGRGNGDLLNSRDIEDILTLVDGHDGLLADVQLADVEARRYLSESFSQLLSERDFDYAVSSQARGDQGREELIFERLEALVIK</sequence>
<protein>
    <recommendedName>
        <fullName evidence="3">Nucleotidyl transferase AbiEii/AbiGii toxin family protein</fullName>
    </recommendedName>
</protein>
<evidence type="ECO:0000313" key="1">
    <source>
        <dbReference type="EMBL" id="PWQ95658.1"/>
    </source>
</evidence>
<accession>A0A317CAU2</accession>
<dbReference type="AlphaFoldDB" id="A0A317CAU2"/>